<evidence type="ECO:0000256" key="3">
    <source>
        <dbReference type="ARBA" id="ARBA00022475"/>
    </source>
</evidence>
<dbReference type="PANTHER" id="PTHR30614:SF0">
    <property type="entry name" value="L-CYSTINE TRANSPORT SYSTEM PERMEASE PROTEIN TCYL"/>
    <property type="match status" value="1"/>
</dbReference>
<feature type="transmembrane region" description="Helical" evidence="8">
    <location>
        <begin position="20"/>
        <end position="48"/>
    </location>
</feature>
<dbReference type="NCBIfam" id="TIGR01726">
    <property type="entry name" value="HEQRo_perm_3TM"/>
    <property type="match status" value="1"/>
</dbReference>
<dbReference type="InterPro" id="IPR010065">
    <property type="entry name" value="AA_ABC_transptr_permease_3TM"/>
</dbReference>
<reference evidence="10 11" key="1">
    <citation type="journal article" date="2013" name="Stand. Genomic Sci.">
        <title>Genomic Encyclopedia of Type Strains, Phase I: The one thousand microbial genomes (KMG-I) project.</title>
        <authorList>
            <person name="Kyrpides N.C."/>
            <person name="Woyke T."/>
            <person name="Eisen J.A."/>
            <person name="Garrity G."/>
            <person name="Lilburn T.G."/>
            <person name="Beck B.J."/>
            <person name="Whitman W.B."/>
            <person name="Hugenholtz P."/>
            <person name="Klenk H.P."/>
        </authorList>
    </citation>
    <scope>NUCLEOTIDE SEQUENCE [LARGE SCALE GENOMIC DNA]</scope>
    <source>
        <strain evidence="10 11">DSM 45044</strain>
    </source>
</reference>
<keyword evidence="6 8" id="KW-1133">Transmembrane helix</keyword>
<evidence type="ECO:0000313" key="11">
    <source>
        <dbReference type="Proteomes" id="UP000321617"/>
    </source>
</evidence>
<dbReference type="RefSeq" id="WP_147140339.1">
    <property type="nucleotide sequence ID" value="NZ_BAABIJ010000002.1"/>
</dbReference>
<dbReference type="Gene3D" id="1.10.3720.10">
    <property type="entry name" value="MetI-like"/>
    <property type="match status" value="1"/>
</dbReference>
<dbReference type="InterPro" id="IPR014342">
    <property type="entry name" value="Ectoine_EhuC"/>
</dbReference>
<evidence type="ECO:0000259" key="9">
    <source>
        <dbReference type="PROSITE" id="PS50928"/>
    </source>
</evidence>
<dbReference type="InterPro" id="IPR043429">
    <property type="entry name" value="ArtM/GltK/GlnP/TcyL/YhdX-like"/>
</dbReference>
<dbReference type="EMBL" id="VLLL01000006">
    <property type="protein sequence ID" value="TWJ12884.1"/>
    <property type="molecule type" value="Genomic_DNA"/>
</dbReference>
<keyword evidence="3" id="KW-1003">Cell membrane</keyword>
<dbReference type="InterPro" id="IPR000515">
    <property type="entry name" value="MetI-like"/>
</dbReference>
<accession>A0A562V4S0</accession>
<keyword evidence="11" id="KW-1185">Reference proteome</keyword>
<dbReference type="Proteomes" id="UP000321617">
    <property type="component" value="Unassembled WGS sequence"/>
</dbReference>
<evidence type="ECO:0000256" key="2">
    <source>
        <dbReference type="ARBA" id="ARBA00022448"/>
    </source>
</evidence>
<dbReference type="PANTHER" id="PTHR30614">
    <property type="entry name" value="MEMBRANE COMPONENT OF AMINO ACID ABC TRANSPORTER"/>
    <property type="match status" value="1"/>
</dbReference>
<keyword evidence="5" id="KW-0029">Amino-acid transport</keyword>
<evidence type="ECO:0000256" key="1">
    <source>
        <dbReference type="ARBA" id="ARBA00004651"/>
    </source>
</evidence>
<feature type="transmembrane region" description="Helical" evidence="8">
    <location>
        <begin position="87"/>
        <end position="105"/>
    </location>
</feature>
<evidence type="ECO:0000256" key="8">
    <source>
        <dbReference type="RuleBase" id="RU363032"/>
    </source>
</evidence>
<name>A0A562V4S0_9ACTN</name>
<keyword evidence="4 8" id="KW-0812">Transmembrane</keyword>
<evidence type="ECO:0000313" key="10">
    <source>
        <dbReference type="EMBL" id="TWJ12884.1"/>
    </source>
</evidence>
<evidence type="ECO:0000256" key="7">
    <source>
        <dbReference type="ARBA" id="ARBA00023136"/>
    </source>
</evidence>
<evidence type="ECO:0000256" key="6">
    <source>
        <dbReference type="ARBA" id="ARBA00022989"/>
    </source>
</evidence>
<comment type="subcellular location">
    <subcellularLocation>
        <location evidence="1 8">Cell membrane</location>
        <topology evidence="1 8">Multi-pass membrane protein</topology>
    </subcellularLocation>
</comment>
<feature type="domain" description="ABC transmembrane type-1" evidence="9">
    <location>
        <begin position="18"/>
        <end position="206"/>
    </location>
</feature>
<feature type="transmembrane region" description="Helical" evidence="8">
    <location>
        <begin position="189"/>
        <end position="212"/>
    </location>
</feature>
<dbReference type="InterPro" id="IPR035906">
    <property type="entry name" value="MetI-like_sf"/>
</dbReference>
<keyword evidence="2 8" id="KW-0813">Transport</keyword>
<dbReference type="AlphaFoldDB" id="A0A562V4S0"/>
<protein>
    <submittedName>
        <fullName evidence="10">Polar amino acid transport system permease protein</fullName>
    </submittedName>
</protein>
<dbReference type="NCBIfam" id="TIGR03004">
    <property type="entry name" value="ectoine_ehuC"/>
    <property type="match status" value="1"/>
</dbReference>
<proteinExistence type="inferred from homology"/>
<gene>
    <name evidence="10" type="ORF">LX16_3651</name>
</gene>
<evidence type="ECO:0000256" key="4">
    <source>
        <dbReference type="ARBA" id="ARBA00022692"/>
    </source>
</evidence>
<keyword evidence="7 8" id="KW-0472">Membrane</keyword>
<dbReference type="GO" id="GO:0043190">
    <property type="term" value="C:ATP-binding cassette (ABC) transporter complex"/>
    <property type="evidence" value="ECO:0007669"/>
    <property type="project" value="InterPro"/>
</dbReference>
<dbReference type="Pfam" id="PF00528">
    <property type="entry name" value="BPD_transp_1"/>
    <property type="match status" value="1"/>
</dbReference>
<evidence type="ECO:0000256" key="5">
    <source>
        <dbReference type="ARBA" id="ARBA00022970"/>
    </source>
</evidence>
<comment type="similarity">
    <text evidence="8">Belongs to the binding-protein-dependent transport system permease family.</text>
</comment>
<sequence length="248" mass="26897">MDFLGNVTAALPAYWTPLWVTIGATVGGSLFALLVAFALGLMAGSRFLLLRGVARTVIEFFRGTSLVVQLFWFVVVLPLALQIRFDAVIVIAILALGMNYGAYAAEVVRGAIAAVPPGQLEACTALSFTYWQKMRLVVIPQAWPEMIPPLSTLAILLLKGSSLVSLVSLADLTFQAQVLGRRPDQEMLFHLGLILVVYFILSYLIATGMRFLERRAKRGLGQEPPKKSALARPVPVEVQSAAAAAVER</sequence>
<dbReference type="GO" id="GO:0006865">
    <property type="term" value="P:amino acid transport"/>
    <property type="evidence" value="ECO:0007669"/>
    <property type="project" value="UniProtKB-KW"/>
</dbReference>
<dbReference type="CDD" id="cd06261">
    <property type="entry name" value="TM_PBP2"/>
    <property type="match status" value="1"/>
</dbReference>
<feature type="transmembrane region" description="Helical" evidence="8">
    <location>
        <begin position="60"/>
        <end position="81"/>
    </location>
</feature>
<dbReference type="PROSITE" id="PS50928">
    <property type="entry name" value="ABC_TM1"/>
    <property type="match status" value="1"/>
</dbReference>
<comment type="caution">
    <text evidence="10">The sequence shown here is derived from an EMBL/GenBank/DDBJ whole genome shotgun (WGS) entry which is preliminary data.</text>
</comment>
<dbReference type="OrthoDB" id="9814902at2"/>
<dbReference type="GO" id="GO:0022857">
    <property type="term" value="F:transmembrane transporter activity"/>
    <property type="evidence" value="ECO:0007669"/>
    <property type="project" value="InterPro"/>
</dbReference>
<dbReference type="SUPFAM" id="SSF161098">
    <property type="entry name" value="MetI-like"/>
    <property type="match status" value="1"/>
</dbReference>
<organism evidence="10 11">
    <name type="scientific">Stackebrandtia albiflava</name>
    <dbReference type="NCBI Taxonomy" id="406432"/>
    <lineage>
        <taxon>Bacteria</taxon>
        <taxon>Bacillati</taxon>
        <taxon>Actinomycetota</taxon>
        <taxon>Actinomycetes</taxon>
        <taxon>Glycomycetales</taxon>
        <taxon>Glycomycetaceae</taxon>
        <taxon>Stackebrandtia</taxon>
    </lineage>
</organism>